<keyword evidence="1" id="KW-0472">Membrane</keyword>
<feature type="transmembrane region" description="Helical" evidence="1">
    <location>
        <begin position="69"/>
        <end position="92"/>
    </location>
</feature>
<gene>
    <name evidence="2" type="ORF">AB1Y20_017652</name>
</gene>
<dbReference type="AlphaFoldDB" id="A0AB34JL56"/>
<evidence type="ECO:0000313" key="2">
    <source>
        <dbReference type="EMBL" id="KAL1522674.1"/>
    </source>
</evidence>
<protein>
    <recommendedName>
        <fullName evidence="4">Peptidylamidoglycolate lyase</fullName>
    </recommendedName>
</protein>
<dbReference type="EMBL" id="JBGBPQ010000006">
    <property type="protein sequence ID" value="KAL1522674.1"/>
    <property type="molecule type" value="Genomic_DNA"/>
</dbReference>
<dbReference type="SUPFAM" id="SSF63825">
    <property type="entry name" value="YWTD domain"/>
    <property type="match status" value="1"/>
</dbReference>
<proteinExistence type="predicted"/>
<keyword evidence="1" id="KW-0812">Transmembrane</keyword>
<evidence type="ECO:0000313" key="3">
    <source>
        <dbReference type="Proteomes" id="UP001515480"/>
    </source>
</evidence>
<name>A0AB34JL56_PRYPA</name>
<evidence type="ECO:0000256" key="1">
    <source>
        <dbReference type="SAM" id="Phobius"/>
    </source>
</evidence>
<organism evidence="2 3">
    <name type="scientific">Prymnesium parvum</name>
    <name type="common">Toxic golden alga</name>
    <dbReference type="NCBI Taxonomy" id="97485"/>
    <lineage>
        <taxon>Eukaryota</taxon>
        <taxon>Haptista</taxon>
        <taxon>Haptophyta</taxon>
        <taxon>Prymnesiophyceae</taxon>
        <taxon>Prymnesiales</taxon>
        <taxon>Prymnesiaceae</taxon>
        <taxon>Prymnesium</taxon>
    </lineage>
</organism>
<keyword evidence="3" id="KW-1185">Reference proteome</keyword>
<keyword evidence="1" id="KW-1133">Transmembrane helix</keyword>
<evidence type="ECO:0008006" key="4">
    <source>
        <dbReference type="Google" id="ProtNLM"/>
    </source>
</evidence>
<sequence>MASLLSAQLSIGVPPQQMLHPSHATGQSAQLFASAAAALAPTSRPDPVAYGSPHTFPVTMLRTHINETVVAVACLVIGVTALAVTISCIVLVRRRRRAIRKSGFSWIPTASARGVAHEPPPLQSATPPPQPREFTAQEAAAIQAVLEPGDLLELILAALVEDQLLEGQSSVGGKRASVEPSSTLLDLSPALVASSWAHAWRRVTSRQRPLAPDPHPSVAVTDIRSPTSLLWLPAHASHLPAKLEIGDRIEAGDGGVLCVSESPLNRLRLLPAGLPPSRAAFVGSTLDCLPHGPSMRWPRGLAYSPHDGSLWVGECVGGTVQRIRLSDGRPLARTAHGLLTCPVSLALRETDAERHLFVADDDERPNERGGVFVLEAESLALLFVVRGALYHPTCVRLHRDELVVADCYCIHFFAMPDKLSGSNGNLKPFRSIEGARTTEHFHGTHRRFRRPLAFDCIGDRLYVIEDGGLDDRRTDAVLGTPVVEDEWFGRRLLVMGLDGTPLQTVRMPGCQYLADVHTKGNRVLVADFRGHRVHAFAVLE</sequence>
<comment type="caution">
    <text evidence="2">The sequence shown here is derived from an EMBL/GenBank/DDBJ whole genome shotgun (WGS) entry which is preliminary data.</text>
</comment>
<dbReference type="Proteomes" id="UP001515480">
    <property type="component" value="Unassembled WGS sequence"/>
</dbReference>
<reference evidence="2 3" key="1">
    <citation type="journal article" date="2024" name="Science">
        <title>Giant polyketide synthase enzymes in the biosynthesis of giant marine polyether toxins.</title>
        <authorList>
            <person name="Fallon T.R."/>
            <person name="Shende V.V."/>
            <person name="Wierzbicki I.H."/>
            <person name="Pendleton A.L."/>
            <person name="Watervoot N.F."/>
            <person name="Auber R.P."/>
            <person name="Gonzalez D.J."/>
            <person name="Wisecaver J.H."/>
            <person name="Moore B.S."/>
        </authorList>
    </citation>
    <scope>NUCLEOTIDE SEQUENCE [LARGE SCALE GENOMIC DNA]</scope>
    <source>
        <strain evidence="2 3">12B1</strain>
    </source>
</reference>
<accession>A0AB34JL56</accession>